<dbReference type="Gene3D" id="3.10.100.10">
    <property type="entry name" value="Mannose-Binding Protein A, subunit A"/>
    <property type="match status" value="1"/>
</dbReference>
<dbReference type="PANTHER" id="PTHR22801:SF63">
    <property type="entry name" value="C-TYPE LECTIN DOMAIN-CONTAINING PROTEIN"/>
    <property type="match status" value="1"/>
</dbReference>
<evidence type="ECO:0000259" key="2">
    <source>
        <dbReference type="PROSITE" id="PS50041"/>
    </source>
</evidence>
<feature type="domain" description="C-type lectin" evidence="2">
    <location>
        <begin position="29"/>
        <end position="151"/>
    </location>
</feature>
<evidence type="ECO:0000256" key="1">
    <source>
        <dbReference type="SAM" id="SignalP"/>
    </source>
</evidence>
<dbReference type="SMART" id="SM00034">
    <property type="entry name" value="CLECT"/>
    <property type="match status" value="1"/>
</dbReference>
<dbReference type="AlphaFoldDB" id="A0A9D4I6Y9"/>
<keyword evidence="4" id="KW-1185">Reference proteome</keyword>
<feature type="chain" id="PRO_5038811518" description="C-type lectin domain-containing protein" evidence="1">
    <location>
        <begin position="21"/>
        <end position="161"/>
    </location>
</feature>
<dbReference type="Proteomes" id="UP000828390">
    <property type="component" value="Unassembled WGS sequence"/>
</dbReference>
<reference evidence="3" key="1">
    <citation type="journal article" date="2019" name="bioRxiv">
        <title>The Genome of the Zebra Mussel, Dreissena polymorpha: A Resource for Invasive Species Research.</title>
        <authorList>
            <person name="McCartney M.A."/>
            <person name="Auch B."/>
            <person name="Kono T."/>
            <person name="Mallez S."/>
            <person name="Zhang Y."/>
            <person name="Obille A."/>
            <person name="Becker A."/>
            <person name="Abrahante J.E."/>
            <person name="Garbe J."/>
            <person name="Badalamenti J.P."/>
            <person name="Herman A."/>
            <person name="Mangelson H."/>
            <person name="Liachko I."/>
            <person name="Sullivan S."/>
            <person name="Sone E.D."/>
            <person name="Koren S."/>
            <person name="Silverstein K.A.T."/>
            <person name="Beckman K.B."/>
            <person name="Gohl D.M."/>
        </authorList>
    </citation>
    <scope>NUCLEOTIDE SEQUENCE</scope>
    <source>
        <strain evidence="3">Duluth1</strain>
        <tissue evidence="3">Whole animal</tissue>
    </source>
</reference>
<keyword evidence="1" id="KW-0732">Signal</keyword>
<evidence type="ECO:0000313" key="3">
    <source>
        <dbReference type="EMBL" id="KAH3752276.1"/>
    </source>
</evidence>
<dbReference type="Pfam" id="PF00059">
    <property type="entry name" value="Lectin_C"/>
    <property type="match status" value="1"/>
</dbReference>
<protein>
    <recommendedName>
        <fullName evidence="2">C-type lectin domain-containing protein</fullName>
    </recommendedName>
</protein>
<organism evidence="3 4">
    <name type="scientific">Dreissena polymorpha</name>
    <name type="common">Zebra mussel</name>
    <name type="synonym">Mytilus polymorpha</name>
    <dbReference type="NCBI Taxonomy" id="45954"/>
    <lineage>
        <taxon>Eukaryota</taxon>
        <taxon>Metazoa</taxon>
        <taxon>Spiralia</taxon>
        <taxon>Lophotrochozoa</taxon>
        <taxon>Mollusca</taxon>
        <taxon>Bivalvia</taxon>
        <taxon>Autobranchia</taxon>
        <taxon>Heteroconchia</taxon>
        <taxon>Euheterodonta</taxon>
        <taxon>Imparidentia</taxon>
        <taxon>Neoheterodontei</taxon>
        <taxon>Myida</taxon>
        <taxon>Dreissenoidea</taxon>
        <taxon>Dreissenidae</taxon>
        <taxon>Dreissena</taxon>
    </lineage>
</organism>
<sequence length="161" mass="18532">MVKTFLTGLILLCGLAHASAQCPNGWKTYDTSCYLFGHTPYSFHESQVFCLHFGASLVNVESYYENMFIRGELVTLKAPQHWMGLTDEVTEGIWTFYPSEKVATFLDWSHHLIDWPQPNDGLRGNCAAYFEEHDYHWVDEPCSREFNPICEMPVNHPHIVG</sequence>
<dbReference type="InterPro" id="IPR050801">
    <property type="entry name" value="Ca-Dep_Lectins_ImmuneDev"/>
</dbReference>
<dbReference type="OrthoDB" id="6271941at2759"/>
<gene>
    <name evidence="3" type="ORF">DPMN_186892</name>
</gene>
<dbReference type="InterPro" id="IPR016187">
    <property type="entry name" value="CTDL_fold"/>
</dbReference>
<dbReference type="CDD" id="cd00037">
    <property type="entry name" value="CLECT"/>
    <property type="match status" value="1"/>
</dbReference>
<dbReference type="EMBL" id="JAIWYP010000010">
    <property type="protein sequence ID" value="KAH3752276.1"/>
    <property type="molecule type" value="Genomic_DNA"/>
</dbReference>
<dbReference type="PROSITE" id="PS50041">
    <property type="entry name" value="C_TYPE_LECTIN_2"/>
    <property type="match status" value="1"/>
</dbReference>
<evidence type="ECO:0000313" key="4">
    <source>
        <dbReference type="Proteomes" id="UP000828390"/>
    </source>
</evidence>
<feature type="signal peptide" evidence="1">
    <location>
        <begin position="1"/>
        <end position="20"/>
    </location>
</feature>
<name>A0A9D4I6Y9_DREPO</name>
<proteinExistence type="predicted"/>
<dbReference type="SUPFAM" id="SSF56436">
    <property type="entry name" value="C-type lectin-like"/>
    <property type="match status" value="1"/>
</dbReference>
<reference evidence="3" key="2">
    <citation type="submission" date="2020-11" db="EMBL/GenBank/DDBJ databases">
        <authorList>
            <person name="McCartney M.A."/>
            <person name="Auch B."/>
            <person name="Kono T."/>
            <person name="Mallez S."/>
            <person name="Becker A."/>
            <person name="Gohl D.M."/>
            <person name="Silverstein K.A.T."/>
            <person name="Koren S."/>
            <person name="Bechman K.B."/>
            <person name="Herman A."/>
            <person name="Abrahante J.E."/>
            <person name="Garbe J."/>
        </authorList>
    </citation>
    <scope>NUCLEOTIDE SEQUENCE</scope>
    <source>
        <strain evidence="3">Duluth1</strain>
        <tissue evidence="3">Whole animal</tissue>
    </source>
</reference>
<dbReference type="InterPro" id="IPR001304">
    <property type="entry name" value="C-type_lectin-like"/>
</dbReference>
<dbReference type="InterPro" id="IPR016186">
    <property type="entry name" value="C-type_lectin-like/link_sf"/>
</dbReference>
<comment type="caution">
    <text evidence="3">The sequence shown here is derived from an EMBL/GenBank/DDBJ whole genome shotgun (WGS) entry which is preliminary data.</text>
</comment>
<dbReference type="PANTHER" id="PTHR22801">
    <property type="entry name" value="LITHOSTATHINE"/>
    <property type="match status" value="1"/>
</dbReference>
<accession>A0A9D4I6Y9</accession>